<dbReference type="SMART" id="SM00824">
    <property type="entry name" value="PKS_TE"/>
    <property type="match status" value="1"/>
</dbReference>
<dbReference type="SMART" id="SM00826">
    <property type="entry name" value="PKS_DH"/>
    <property type="match status" value="1"/>
</dbReference>
<dbReference type="RefSeq" id="WP_364855312.1">
    <property type="nucleotide sequence ID" value="NZ_JBFAUK010000038.1"/>
</dbReference>
<keyword evidence="3" id="KW-0597">Phosphoprotein</keyword>
<evidence type="ECO:0000313" key="12">
    <source>
        <dbReference type="Proteomes" id="UP001552594"/>
    </source>
</evidence>
<dbReference type="InterPro" id="IPR001227">
    <property type="entry name" value="Ac_transferase_dom_sf"/>
</dbReference>
<dbReference type="InterPro" id="IPR013968">
    <property type="entry name" value="PKS_KR"/>
</dbReference>
<dbReference type="SMART" id="SM00827">
    <property type="entry name" value="PKS_AT"/>
    <property type="match status" value="1"/>
</dbReference>
<evidence type="ECO:0000256" key="3">
    <source>
        <dbReference type="ARBA" id="ARBA00022553"/>
    </source>
</evidence>
<dbReference type="InterPro" id="IPR016035">
    <property type="entry name" value="Acyl_Trfase/lysoPLipase"/>
</dbReference>
<evidence type="ECO:0000256" key="6">
    <source>
        <dbReference type="ARBA" id="ARBA00023268"/>
    </source>
</evidence>
<dbReference type="InterPro" id="IPR006162">
    <property type="entry name" value="Ppantetheine_attach_site"/>
</dbReference>
<dbReference type="PANTHER" id="PTHR43775:SF51">
    <property type="entry name" value="INACTIVE PHENOLPHTHIOCEROL SYNTHESIS POLYKETIDE SYNTHASE TYPE I PKS1-RELATED"/>
    <property type="match status" value="1"/>
</dbReference>
<accession>A0ABV3K6E1</accession>
<feature type="active site" description="Proton acceptor; for dehydratase activity" evidence="7">
    <location>
        <position position="192"/>
    </location>
</feature>
<evidence type="ECO:0000313" key="11">
    <source>
        <dbReference type="EMBL" id="MEV5510718.1"/>
    </source>
</evidence>
<dbReference type="SUPFAM" id="SSF53474">
    <property type="entry name" value="alpha/beta-Hydrolases"/>
    <property type="match status" value="1"/>
</dbReference>
<organism evidence="11 12">
    <name type="scientific">Streptomyces orinoci</name>
    <name type="common">Streptoverticillium orinoci</name>
    <dbReference type="NCBI Taxonomy" id="67339"/>
    <lineage>
        <taxon>Bacteria</taxon>
        <taxon>Bacillati</taxon>
        <taxon>Actinomycetota</taxon>
        <taxon>Actinomycetes</taxon>
        <taxon>Kitasatosporales</taxon>
        <taxon>Streptomycetaceae</taxon>
        <taxon>Streptomyces</taxon>
    </lineage>
</organism>
<dbReference type="PROSITE" id="PS52019">
    <property type="entry name" value="PKS_MFAS_DH"/>
    <property type="match status" value="1"/>
</dbReference>
<comment type="pathway">
    <text evidence="1">Antibiotic biosynthesis.</text>
</comment>
<dbReference type="SMART" id="SM01294">
    <property type="entry name" value="PKS_PP_betabranch"/>
    <property type="match status" value="1"/>
</dbReference>
<dbReference type="Gene3D" id="1.10.1200.10">
    <property type="entry name" value="ACP-like"/>
    <property type="match status" value="1"/>
</dbReference>
<dbReference type="Gene3D" id="3.40.366.10">
    <property type="entry name" value="Malonyl-Coenzyme A Acyl Carrier Protein, domain 2"/>
    <property type="match status" value="1"/>
</dbReference>
<dbReference type="InterPro" id="IPR020806">
    <property type="entry name" value="PKS_PP-bd"/>
</dbReference>
<evidence type="ECO:0000259" key="9">
    <source>
        <dbReference type="PROSITE" id="PS50075"/>
    </source>
</evidence>
<dbReference type="InterPro" id="IPR049900">
    <property type="entry name" value="PKS_mFAS_DH"/>
</dbReference>
<dbReference type="CDD" id="cd08956">
    <property type="entry name" value="KR_3_FAS_SDR_x"/>
    <property type="match status" value="1"/>
</dbReference>
<dbReference type="InterPro" id="IPR049551">
    <property type="entry name" value="PKS_DH_C"/>
</dbReference>
<dbReference type="Pfam" id="PF08659">
    <property type="entry name" value="KR"/>
    <property type="match status" value="1"/>
</dbReference>
<dbReference type="SMART" id="SM00823">
    <property type="entry name" value="PKS_PP"/>
    <property type="match status" value="1"/>
</dbReference>
<comment type="caution">
    <text evidence="11">The sequence shown here is derived from an EMBL/GenBank/DDBJ whole genome shotgun (WGS) entry which is preliminary data.</text>
</comment>
<dbReference type="Gene3D" id="3.40.50.720">
    <property type="entry name" value="NAD(P)-binding Rossmann-like Domain"/>
    <property type="match status" value="1"/>
</dbReference>
<keyword evidence="12" id="KW-1185">Reference proteome</keyword>
<dbReference type="InterPro" id="IPR009081">
    <property type="entry name" value="PP-bd_ACP"/>
</dbReference>
<evidence type="ECO:0000256" key="8">
    <source>
        <dbReference type="SAM" id="MobiDB-lite"/>
    </source>
</evidence>
<dbReference type="PANTHER" id="PTHR43775">
    <property type="entry name" value="FATTY ACID SYNTHASE"/>
    <property type="match status" value="1"/>
</dbReference>
<evidence type="ECO:0000256" key="7">
    <source>
        <dbReference type="PROSITE-ProRule" id="PRU01363"/>
    </source>
</evidence>
<feature type="active site" description="Proton donor; for dehydratase activity" evidence="7">
    <location>
        <position position="359"/>
    </location>
</feature>
<dbReference type="SUPFAM" id="SSF52151">
    <property type="entry name" value="FabD/lysophospholipase-like"/>
    <property type="match status" value="1"/>
</dbReference>
<proteinExistence type="predicted"/>
<dbReference type="Pfam" id="PF22953">
    <property type="entry name" value="SpnB_Rossmann"/>
    <property type="match status" value="1"/>
</dbReference>
<dbReference type="PROSITE" id="PS00012">
    <property type="entry name" value="PHOSPHOPANTETHEINE"/>
    <property type="match status" value="1"/>
</dbReference>
<dbReference type="InterPro" id="IPR036291">
    <property type="entry name" value="NAD(P)-bd_dom_sf"/>
</dbReference>
<feature type="region of interest" description="Disordered" evidence="8">
    <location>
        <begin position="997"/>
        <end position="1016"/>
    </location>
</feature>
<dbReference type="InterPro" id="IPR036736">
    <property type="entry name" value="ACP-like_sf"/>
</dbReference>
<dbReference type="Pfam" id="PF21089">
    <property type="entry name" value="PKS_DH_N"/>
    <property type="match status" value="1"/>
</dbReference>
<dbReference type="InterPro" id="IPR055123">
    <property type="entry name" value="SpnB-like_Rossmann"/>
</dbReference>
<gene>
    <name evidence="11" type="ORF">AB0L16_30570</name>
</gene>
<dbReference type="InterPro" id="IPR029058">
    <property type="entry name" value="AB_hydrolase_fold"/>
</dbReference>
<dbReference type="EMBL" id="JBFAUK010000038">
    <property type="protein sequence ID" value="MEV5510718.1"/>
    <property type="molecule type" value="Genomic_DNA"/>
</dbReference>
<dbReference type="InterPro" id="IPR050091">
    <property type="entry name" value="PKS_NRPS_Biosynth_Enz"/>
</dbReference>
<dbReference type="SMART" id="SM00822">
    <property type="entry name" value="PKS_KR"/>
    <property type="match status" value="1"/>
</dbReference>
<feature type="domain" description="PKS/mFAS DH" evidence="10">
    <location>
        <begin position="160"/>
        <end position="437"/>
    </location>
</feature>
<dbReference type="InterPro" id="IPR020807">
    <property type="entry name" value="PKS_DH"/>
</dbReference>
<sequence>ADFRKVAESLSYQAPRIPVVSNLTGELATAEALCAPEYWVRHVREAVRFADGIGALAGQGVTTFIELGPDGVLSAMGQDSADALFVPVLRADRPEAHTLTTAIAQAHVRGAAVDWARFFAGRGARRVDLPTYAFQHERYWLDGGVPAGDVEFAGLGPAGHPLLGAVVELPDSDGLLLTGRLSLNTHPWLADHAVAGVVLLPGTALVDLALCAGDRLGCGQLAELTLHAPLILPEQGAVALQLVVGAADEEGRRPVRVYSRPAGAETDPEWTLNAEGALAGTPDAAPPWSPEVWPPIGAEPVPLDGFYERLADSGFGYGPAFQGLRAAWRLGDEVFAEVEQPDRTRDAADGFGIHPALLDAAMHGLNLGGLLADTGQGRLPFSWSGVRLHHVAATTLRVRLAPAGTDAVSFAAADTSGAPVASVASLVLRPVSAGQLQAGAYRRSLFRLEWTPLPAADAGPARAGRCALVGPEQSGLRQAFAGAGIPIDSHQDLAALRESGATVPDLVLAAVPGPVDALGPADRAHRLTGAVLGLLQSWLADERFASARLVVVTQGAMAPAVTDPAAAAVWGLVRSAQAEHPGRFALLDLDGTEESRAAVPSALGPDEPQLIIRRGVVSAARLVRAAVAAPSESQPDAAGTVLVTGGTGTLGALVARHLVADRGVRHLVLTSRQGTAAPGAAGLTAELAALGASVTIAAVDVADRDALARVLAAIPDEHPLTGVVHAAGITDDGVIGSLTPQRMAAVLRPKVDGAWNLHELTADADLSMFVLFSSLAGTLGGAGQGNYAAANAFLDALAHQRRAAGRPAVSLAWGMWARLSGMTEGLGAAELRRLRRSGLGALSDQEGLALFDAAIAGQDATLVPMRLELAESSGDLVPPLLRDLVRAPVRRTRPAAEGGTGGLRRALLELPETEWDRFLGTAVRDQVAAVLGHTSGAAIEADQPFTDLGFDSLAAIELRNRLMAAGGFRLSATLIFDHPTPGAVAAHLRQLLADSGVQDAADQGGKPTGTSSAPAPAGSIEALFRQACDAGQYQDGVELLMAASRIRPAFDAADGARHAPKPVRLSRGPGRPSLVCFAAPVALSSVHQYARFAAAFQGVCDVSVLVPPGFAEGEALPRSPEALIAAQAEAVLACAEGGPVALAGHSSGGWLAHAVAARLESLGEKLAGVVLLDTYLPGNDAIHGFASVFMDSMFDREGVVDGVDFTRLTGMGGYFRVFADWEPTDLLAPTLFVRAGERIVNKDQAHAPAMQATWQLPHTAVEVPGNHWTMMEEHAASAARPVLDWLGHPAS</sequence>
<reference evidence="11 12" key="1">
    <citation type="submission" date="2024-06" db="EMBL/GenBank/DDBJ databases">
        <title>The Natural Products Discovery Center: Release of the First 8490 Sequenced Strains for Exploring Actinobacteria Biosynthetic Diversity.</title>
        <authorList>
            <person name="Kalkreuter E."/>
            <person name="Kautsar S.A."/>
            <person name="Yang D."/>
            <person name="Bader C.D."/>
            <person name="Teijaro C.N."/>
            <person name="Fluegel L."/>
            <person name="Davis C.M."/>
            <person name="Simpson J.R."/>
            <person name="Lauterbach L."/>
            <person name="Steele A.D."/>
            <person name="Gui C."/>
            <person name="Meng S."/>
            <person name="Li G."/>
            <person name="Viehrig K."/>
            <person name="Ye F."/>
            <person name="Su P."/>
            <person name="Kiefer A.F."/>
            <person name="Nichols A."/>
            <person name="Cepeda A.J."/>
            <person name="Yan W."/>
            <person name="Fan B."/>
            <person name="Jiang Y."/>
            <person name="Adhikari A."/>
            <person name="Zheng C.-J."/>
            <person name="Schuster L."/>
            <person name="Cowan T.M."/>
            <person name="Smanski M.J."/>
            <person name="Chevrette M.G."/>
            <person name="De Carvalho L.P.S."/>
            <person name="Shen B."/>
        </authorList>
    </citation>
    <scope>NUCLEOTIDE SEQUENCE [LARGE SCALE GENOMIC DNA]</scope>
    <source>
        <strain evidence="11 12">NPDC052347</strain>
    </source>
</reference>
<dbReference type="PROSITE" id="PS50075">
    <property type="entry name" value="CARRIER"/>
    <property type="match status" value="1"/>
</dbReference>
<feature type="domain" description="Carrier" evidence="9">
    <location>
        <begin position="917"/>
        <end position="992"/>
    </location>
</feature>
<dbReference type="InterPro" id="IPR057326">
    <property type="entry name" value="KR_dom"/>
</dbReference>
<feature type="region of interest" description="C-terminal hotdog fold" evidence="7">
    <location>
        <begin position="298"/>
        <end position="437"/>
    </location>
</feature>
<dbReference type="Gene3D" id="3.30.70.3290">
    <property type="match status" value="1"/>
</dbReference>
<evidence type="ECO:0000256" key="2">
    <source>
        <dbReference type="ARBA" id="ARBA00022450"/>
    </source>
</evidence>
<dbReference type="Pfam" id="PF00550">
    <property type="entry name" value="PP-binding"/>
    <property type="match status" value="1"/>
</dbReference>
<dbReference type="InterPro" id="IPR042104">
    <property type="entry name" value="PKS_dehydratase_sf"/>
</dbReference>
<keyword evidence="5" id="KW-0045">Antibiotic biosynthesis</keyword>
<name>A0ABV3K6E1_STRON</name>
<keyword evidence="4" id="KW-0808">Transferase</keyword>
<dbReference type="InterPro" id="IPR001031">
    <property type="entry name" value="Thioesterase"/>
</dbReference>
<dbReference type="Pfam" id="PF00975">
    <property type="entry name" value="Thioesterase"/>
    <property type="match status" value="1"/>
</dbReference>
<feature type="region of interest" description="N-terminal hotdog fold" evidence="7">
    <location>
        <begin position="160"/>
        <end position="285"/>
    </location>
</feature>
<evidence type="ECO:0000256" key="1">
    <source>
        <dbReference type="ARBA" id="ARBA00004792"/>
    </source>
</evidence>
<protein>
    <submittedName>
        <fullName evidence="11">SDR family NAD(P)-dependent oxidoreductase</fullName>
    </submittedName>
</protein>
<dbReference type="SUPFAM" id="SSF51735">
    <property type="entry name" value="NAD(P)-binding Rossmann-fold domains"/>
    <property type="match status" value="2"/>
</dbReference>
<evidence type="ECO:0000259" key="10">
    <source>
        <dbReference type="PROSITE" id="PS52019"/>
    </source>
</evidence>
<evidence type="ECO:0000256" key="4">
    <source>
        <dbReference type="ARBA" id="ARBA00022679"/>
    </source>
</evidence>
<dbReference type="Proteomes" id="UP001552594">
    <property type="component" value="Unassembled WGS sequence"/>
</dbReference>
<dbReference type="InterPro" id="IPR049552">
    <property type="entry name" value="PKS_DH_N"/>
</dbReference>
<dbReference type="InterPro" id="IPR020802">
    <property type="entry name" value="TesA-like"/>
</dbReference>
<keyword evidence="6" id="KW-0511">Multifunctional enzyme</keyword>
<feature type="non-terminal residue" evidence="11">
    <location>
        <position position="1"/>
    </location>
</feature>
<evidence type="ECO:0000256" key="5">
    <source>
        <dbReference type="ARBA" id="ARBA00023194"/>
    </source>
</evidence>
<dbReference type="Gene3D" id="3.40.50.1820">
    <property type="entry name" value="alpha/beta hydrolase"/>
    <property type="match status" value="1"/>
</dbReference>
<dbReference type="Gene3D" id="3.10.129.110">
    <property type="entry name" value="Polyketide synthase dehydratase"/>
    <property type="match status" value="1"/>
</dbReference>
<dbReference type="InterPro" id="IPR014043">
    <property type="entry name" value="Acyl_transferase_dom"/>
</dbReference>
<keyword evidence="2" id="KW-0596">Phosphopantetheine</keyword>
<dbReference type="Pfam" id="PF14765">
    <property type="entry name" value="PS-DH"/>
    <property type="match status" value="1"/>
</dbReference>